<evidence type="ECO:0000256" key="2">
    <source>
        <dbReference type="ARBA" id="ARBA00022573"/>
    </source>
</evidence>
<dbReference type="InterPro" id="IPR003723">
    <property type="entry name" value="Precorrin-6x_reduct"/>
</dbReference>
<name>A0ABW9DRM4_9BURK</name>
<gene>
    <name evidence="4" type="ORF">PQQ63_13530</name>
</gene>
<evidence type="ECO:0000313" key="4">
    <source>
        <dbReference type="EMBL" id="MFM0637715.1"/>
    </source>
</evidence>
<keyword evidence="5" id="KW-1185">Reference proteome</keyword>
<evidence type="ECO:0000313" key="5">
    <source>
        <dbReference type="Proteomes" id="UP001629432"/>
    </source>
</evidence>
<dbReference type="EC" id="1.3.1.106" evidence="4"/>
<dbReference type="Proteomes" id="UP001629432">
    <property type="component" value="Unassembled WGS sequence"/>
</dbReference>
<reference evidence="4 5" key="1">
    <citation type="journal article" date="2024" name="Chem. Sci.">
        <title>Discovery of megapolipeptins by genome mining of a Burkholderiales bacteria collection.</title>
        <authorList>
            <person name="Paulo B.S."/>
            <person name="Recchia M.J.J."/>
            <person name="Lee S."/>
            <person name="Fergusson C.H."/>
            <person name="Romanowski S.B."/>
            <person name="Hernandez A."/>
            <person name="Krull N."/>
            <person name="Liu D.Y."/>
            <person name="Cavanagh H."/>
            <person name="Bos A."/>
            <person name="Gray C.A."/>
            <person name="Murphy B.T."/>
            <person name="Linington R.G."/>
            <person name="Eustaquio A.S."/>
        </authorList>
    </citation>
    <scope>NUCLEOTIDE SEQUENCE [LARGE SCALE GENOMIC DNA]</scope>
    <source>
        <strain evidence="4 5">RL17-338-BIC-A</strain>
    </source>
</reference>
<dbReference type="PANTHER" id="PTHR36925">
    <property type="entry name" value="COBALT-PRECORRIN-6A REDUCTASE"/>
    <property type="match status" value="1"/>
</dbReference>
<evidence type="ECO:0000256" key="3">
    <source>
        <dbReference type="ARBA" id="ARBA00023002"/>
    </source>
</evidence>
<accession>A0ABW9DRM4</accession>
<sequence length="240" mass="25886">MTRILLLGGAGDALRIARQLGPGHVYSLAGLGKVPDDLSCGVRVGGFGGSEGMARYIEDERIGLVIDATHPYAAQISANAARASSAAHVPCWALHREGWQPQTGDDWRMVDDWAELTAALASFKRPLFTLGREPLAHLDEIPPQQFWTVRCLDANEANPRARILAARGPFTLEGERALFSAEAFDAVVSKNSGGSATEAKLQVARERGLPVVMLRRPELPAVDREFVNVADLLEALQVLG</sequence>
<dbReference type="NCBIfam" id="NF005968">
    <property type="entry name" value="PRK08057.1-2"/>
    <property type="match status" value="1"/>
</dbReference>
<dbReference type="NCBIfam" id="NF005969">
    <property type="entry name" value="PRK08057.1-3"/>
    <property type="match status" value="1"/>
</dbReference>
<dbReference type="PROSITE" id="PS51014">
    <property type="entry name" value="COBK_CBIJ"/>
    <property type="match status" value="1"/>
</dbReference>
<proteinExistence type="predicted"/>
<keyword evidence="2" id="KW-0169">Cobalamin biosynthesis</keyword>
<comment type="pathway">
    <text evidence="1">Cofactor biosynthesis; adenosylcobalamin biosynthesis.</text>
</comment>
<organism evidence="4 5">
    <name type="scientific">Paraburkholderia metrosideri</name>
    <dbReference type="NCBI Taxonomy" id="580937"/>
    <lineage>
        <taxon>Bacteria</taxon>
        <taxon>Pseudomonadati</taxon>
        <taxon>Pseudomonadota</taxon>
        <taxon>Betaproteobacteria</taxon>
        <taxon>Burkholderiales</taxon>
        <taxon>Burkholderiaceae</taxon>
        <taxon>Paraburkholderia</taxon>
    </lineage>
</organism>
<dbReference type="GO" id="GO:0016491">
    <property type="term" value="F:oxidoreductase activity"/>
    <property type="evidence" value="ECO:0007669"/>
    <property type="project" value="UniProtKB-KW"/>
</dbReference>
<comment type="caution">
    <text evidence="4">The sequence shown here is derived from an EMBL/GenBank/DDBJ whole genome shotgun (WGS) entry which is preliminary data.</text>
</comment>
<dbReference type="PANTHER" id="PTHR36925:SF1">
    <property type="entry name" value="COBALT-PRECORRIN-6A REDUCTASE"/>
    <property type="match status" value="1"/>
</dbReference>
<dbReference type="RefSeq" id="WP_408336534.1">
    <property type="nucleotide sequence ID" value="NZ_JAQQCF010000010.1"/>
</dbReference>
<evidence type="ECO:0000256" key="1">
    <source>
        <dbReference type="ARBA" id="ARBA00004953"/>
    </source>
</evidence>
<dbReference type="Pfam" id="PF02571">
    <property type="entry name" value="CbiJ"/>
    <property type="match status" value="1"/>
</dbReference>
<protein>
    <submittedName>
        <fullName evidence="4">Cobalt-precorrin-6A reductase</fullName>
        <ecNumber evidence="4">1.3.1.106</ecNumber>
    </submittedName>
</protein>
<keyword evidence="3 4" id="KW-0560">Oxidoreductase</keyword>
<dbReference type="EMBL" id="JAQQCF010000010">
    <property type="protein sequence ID" value="MFM0637715.1"/>
    <property type="molecule type" value="Genomic_DNA"/>
</dbReference>